<dbReference type="PANTHER" id="PTHR36796:SF1">
    <property type="entry name" value="PROTEIN KINASE SUPERFAMILY PROTEIN"/>
    <property type="match status" value="1"/>
</dbReference>
<dbReference type="GO" id="GO:0004672">
    <property type="term" value="F:protein kinase activity"/>
    <property type="evidence" value="ECO:0007669"/>
    <property type="project" value="InterPro"/>
</dbReference>
<reference evidence="3 4" key="1">
    <citation type="submission" date="2014-11" db="EMBL/GenBank/DDBJ databases">
        <authorList>
            <person name="Zhu J."/>
            <person name="Qi W."/>
            <person name="Song R."/>
        </authorList>
    </citation>
    <scope>NUCLEOTIDE SEQUENCE [LARGE SCALE GENOMIC DNA]</scope>
</reference>
<dbReference type="InterPro" id="IPR000719">
    <property type="entry name" value="Prot_kinase_dom"/>
</dbReference>
<gene>
    <name evidence="3" type="ORF">Vbra_16971</name>
</gene>
<name>A0A0G4G3Z3_VITBC</name>
<accession>A0A0G4G3Z3</accession>
<organism evidence="3 4">
    <name type="scientific">Vitrella brassicaformis (strain CCMP3155)</name>
    <dbReference type="NCBI Taxonomy" id="1169540"/>
    <lineage>
        <taxon>Eukaryota</taxon>
        <taxon>Sar</taxon>
        <taxon>Alveolata</taxon>
        <taxon>Colpodellida</taxon>
        <taxon>Vitrellaceae</taxon>
        <taxon>Vitrella</taxon>
    </lineage>
</organism>
<dbReference type="EMBL" id="CDMY01000562">
    <property type="protein sequence ID" value="CEM23152.1"/>
    <property type="molecule type" value="Genomic_DNA"/>
</dbReference>
<protein>
    <recommendedName>
        <fullName evidence="2">Protein kinase domain-containing protein</fullName>
    </recommendedName>
</protein>
<keyword evidence="4" id="KW-1185">Reference proteome</keyword>
<evidence type="ECO:0000313" key="4">
    <source>
        <dbReference type="Proteomes" id="UP000041254"/>
    </source>
</evidence>
<dbReference type="SUPFAM" id="SSF56112">
    <property type="entry name" value="Protein kinase-like (PK-like)"/>
    <property type="match status" value="1"/>
</dbReference>
<evidence type="ECO:0000313" key="3">
    <source>
        <dbReference type="EMBL" id="CEM23152.1"/>
    </source>
</evidence>
<feature type="region of interest" description="Disordered" evidence="1">
    <location>
        <begin position="95"/>
        <end position="114"/>
    </location>
</feature>
<dbReference type="Proteomes" id="UP000041254">
    <property type="component" value="Unassembled WGS sequence"/>
</dbReference>
<evidence type="ECO:0000256" key="1">
    <source>
        <dbReference type="SAM" id="MobiDB-lite"/>
    </source>
</evidence>
<dbReference type="AlphaFoldDB" id="A0A0G4G3Z3"/>
<evidence type="ECO:0000259" key="2">
    <source>
        <dbReference type="PROSITE" id="PS50011"/>
    </source>
</evidence>
<feature type="domain" description="Protein kinase" evidence="2">
    <location>
        <begin position="69"/>
        <end position="511"/>
    </location>
</feature>
<dbReference type="GO" id="GO:0009507">
    <property type="term" value="C:chloroplast"/>
    <property type="evidence" value="ECO:0007669"/>
    <property type="project" value="TreeGrafter"/>
</dbReference>
<dbReference type="Gene3D" id="1.10.510.10">
    <property type="entry name" value="Transferase(Phosphotransferase) domain 1"/>
    <property type="match status" value="1"/>
</dbReference>
<proteinExistence type="predicted"/>
<dbReference type="InParanoid" id="A0A0G4G3Z3"/>
<dbReference type="InterPro" id="IPR011009">
    <property type="entry name" value="Kinase-like_dom_sf"/>
</dbReference>
<dbReference type="VEuPathDB" id="CryptoDB:Vbra_16971"/>
<dbReference type="PROSITE" id="PS50011">
    <property type="entry name" value="PROTEIN_KINASE_DOM"/>
    <property type="match status" value="1"/>
</dbReference>
<dbReference type="GO" id="GO:0005524">
    <property type="term" value="F:ATP binding"/>
    <property type="evidence" value="ECO:0007669"/>
    <property type="project" value="InterPro"/>
</dbReference>
<dbReference type="PANTHER" id="PTHR36796">
    <property type="entry name" value="PROTEIN KINASE SUPERFAMILY PROTEIN"/>
    <property type="match status" value="1"/>
</dbReference>
<dbReference type="OrthoDB" id="1076at2759"/>
<sequence>MHASAAVYALCVAFLSPPQRPLLPTTTNSLSYITPPRLRCGGALRMVFSDVERRAAYPSSTNSFKSSDFLLDRYLGAVGVITIRDWAYYDETTGEKVSPNPFDPRSPRQTTDESSAMVRLFQARLIPTGLPGYPVLLKEYATDARHLAETELDIYGEIIEDYNARKGLSEKAVSFPPVVPGLGRVEADPYLGTNEFQEQWKRQVAFRNVPPPRPGNIWTVLQWPGPLTFDTYDRLGRGERDDVLDGVVPGFRLKRKSRFLKMAIRRALEAIDYLHQLRIVHRSISPGSFVLQDANEREPLNVKVLIQDFGFATTLQRLARSDDDDSVRRAMKVGAVTPAAILDYLKAEDLKSSCVTFLYFIVANLYDEAAAKRGQGKGGSDTGNKRMELTPGGFRQTSPRSFLAVRRLVEEVFDGDMSGLRDYWLNDEPFADVVKFLDQNDMAGWDFLSRLYKAPQLFQQQVKDTQQRGGEREISGDGGKGEVTERERVYWNARDLQEHPFLGGSGSGSRT</sequence>
<feature type="region of interest" description="Disordered" evidence="1">
    <location>
        <begin position="373"/>
        <end position="395"/>
    </location>
</feature>
<dbReference type="OMA" id="RTNICCE"/>